<reference evidence="1 2" key="1">
    <citation type="submission" date="2023-07" db="EMBL/GenBank/DDBJ databases">
        <title>Genomic Encyclopedia of Type Strains, Phase IV (KMG-IV): sequencing the most valuable type-strain genomes for metagenomic binning, comparative biology and taxonomic classification.</title>
        <authorList>
            <person name="Goeker M."/>
        </authorList>
    </citation>
    <scope>NUCLEOTIDE SEQUENCE [LARGE SCALE GENOMIC DNA]</scope>
    <source>
        <strain evidence="1 2">DSM 2457</strain>
    </source>
</reference>
<dbReference type="Proteomes" id="UP001224682">
    <property type="component" value="Unassembled WGS sequence"/>
</dbReference>
<dbReference type="EMBL" id="JAUSUI010000005">
    <property type="protein sequence ID" value="MDQ0303563.1"/>
    <property type="molecule type" value="Genomic_DNA"/>
</dbReference>
<accession>A0ABU0BE22</accession>
<sequence>MVSSEDWATAHWTLAAALDALTEAKAAGASLSSSPQV</sequence>
<protein>
    <submittedName>
        <fullName evidence="1">Uncharacterized protein</fullName>
    </submittedName>
</protein>
<comment type="caution">
    <text evidence="1">The sequence shown here is derived from an EMBL/GenBank/DDBJ whole genome shotgun (WGS) entry which is preliminary data.</text>
</comment>
<gene>
    <name evidence="1" type="ORF">J2S75_002597</name>
</gene>
<organism evidence="1 2">
    <name type="scientific">Ancylobacter polymorphus</name>
    <dbReference type="NCBI Taxonomy" id="223390"/>
    <lineage>
        <taxon>Bacteria</taxon>
        <taxon>Pseudomonadati</taxon>
        <taxon>Pseudomonadota</taxon>
        <taxon>Alphaproteobacteria</taxon>
        <taxon>Hyphomicrobiales</taxon>
        <taxon>Xanthobacteraceae</taxon>
        <taxon>Ancylobacter</taxon>
    </lineage>
</organism>
<keyword evidence="2" id="KW-1185">Reference proteome</keyword>
<evidence type="ECO:0000313" key="2">
    <source>
        <dbReference type="Proteomes" id="UP001224682"/>
    </source>
</evidence>
<evidence type="ECO:0000313" key="1">
    <source>
        <dbReference type="EMBL" id="MDQ0303563.1"/>
    </source>
</evidence>
<proteinExistence type="predicted"/>
<name>A0ABU0BE22_9HYPH</name>